<keyword evidence="3 6" id="KW-0378">Hydrolase</keyword>
<feature type="chain" id="PRO_5046138788" evidence="4">
    <location>
        <begin position="21"/>
        <end position="486"/>
    </location>
</feature>
<organism evidence="6 7">
    <name type="scientific">Kribbella yunnanensis</name>
    <dbReference type="NCBI Taxonomy" id="190194"/>
    <lineage>
        <taxon>Bacteria</taxon>
        <taxon>Bacillati</taxon>
        <taxon>Actinomycetota</taxon>
        <taxon>Actinomycetes</taxon>
        <taxon>Propionibacteriales</taxon>
        <taxon>Kribbellaceae</taxon>
        <taxon>Kribbella</taxon>
    </lineage>
</organism>
<dbReference type="SUPFAM" id="SSF53474">
    <property type="entry name" value="alpha/beta-Hydrolases"/>
    <property type="match status" value="1"/>
</dbReference>
<comment type="caution">
    <text evidence="6">The sequence shown here is derived from an EMBL/GenBank/DDBJ whole genome shotgun (WGS) entry which is preliminary data.</text>
</comment>
<dbReference type="Pfam" id="PF08386">
    <property type="entry name" value="Abhydrolase_4"/>
    <property type="match status" value="1"/>
</dbReference>
<gene>
    <name evidence="6" type="ORF">GCM10009745_81350</name>
</gene>
<evidence type="ECO:0000256" key="1">
    <source>
        <dbReference type="ARBA" id="ARBA00010088"/>
    </source>
</evidence>
<dbReference type="Proteomes" id="UP001500280">
    <property type="component" value="Unassembled WGS sequence"/>
</dbReference>
<evidence type="ECO:0000259" key="5">
    <source>
        <dbReference type="Pfam" id="PF08386"/>
    </source>
</evidence>
<protein>
    <submittedName>
        <fullName evidence="6">Alpha/beta hydrolase</fullName>
    </submittedName>
</protein>
<dbReference type="Gene3D" id="3.40.50.1820">
    <property type="entry name" value="alpha/beta hydrolase"/>
    <property type="match status" value="1"/>
</dbReference>
<evidence type="ECO:0000313" key="6">
    <source>
        <dbReference type="EMBL" id="GAA1720031.1"/>
    </source>
</evidence>
<dbReference type="GO" id="GO:0016787">
    <property type="term" value="F:hydrolase activity"/>
    <property type="evidence" value="ECO:0007669"/>
    <property type="project" value="UniProtKB-KW"/>
</dbReference>
<evidence type="ECO:0000256" key="4">
    <source>
        <dbReference type="SAM" id="SignalP"/>
    </source>
</evidence>
<evidence type="ECO:0000256" key="3">
    <source>
        <dbReference type="ARBA" id="ARBA00022801"/>
    </source>
</evidence>
<name>A0ABP4V8X4_9ACTN</name>
<evidence type="ECO:0000313" key="7">
    <source>
        <dbReference type="Proteomes" id="UP001500280"/>
    </source>
</evidence>
<keyword evidence="7" id="KW-1185">Reference proteome</keyword>
<dbReference type="EMBL" id="BAAANF010000033">
    <property type="protein sequence ID" value="GAA1720031.1"/>
    <property type="molecule type" value="Genomic_DNA"/>
</dbReference>
<evidence type="ECO:0000256" key="2">
    <source>
        <dbReference type="ARBA" id="ARBA00022729"/>
    </source>
</evidence>
<dbReference type="RefSeq" id="WP_344165193.1">
    <property type="nucleotide sequence ID" value="NZ_BAAANF010000033.1"/>
</dbReference>
<dbReference type="PANTHER" id="PTHR43248:SF29">
    <property type="entry name" value="TRIPEPTIDYL AMINOPEPTIDASE"/>
    <property type="match status" value="1"/>
</dbReference>
<reference evidence="7" key="1">
    <citation type="journal article" date="2019" name="Int. J. Syst. Evol. Microbiol.">
        <title>The Global Catalogue of Microorganisms (GCM) 10K type strain sequencing project: providing services to taxonomists for standard genome sequencing and annotation.</title>
        <authorList>
            <consortium name="The Broad Institute Genomics Platform"/>
            <consortium name="The Broad Institute Genome Sequencing Center for Infectious Disease"/>
            <person name="Wu L."/>
            <person name="Ma J."/>
        </authorList>
    </citation>
    <scope>NUCLEOTIDE SEQUENCE [LARGE SCALE GENOMIC DNA]</scope>
    <source>
        <strain evidence="7">JCM 14307</strain>
    </source>
</reference>
<dbReference type="InterPro" id="IPR013595">
    <property type="entry name" value="Pept_S33_TAP-like_C"/>
</dbReference>
<dbReference type="PANTHER" id="PTHR43248">
    <property type="entry name" value="2-SUCCINYL-6-HYDROXY-2,4-CYCLOHEXADIENE-1-CARBOXYLATE SYNTHASE"/>
    <property type="match status" value="1"/>
</dbReference>
<keyword evidence="2 4" id="KW-0732">Signal</keyword>
<feature type="domain" description="Peptidase S33 tripeptidyl aminopeptidase-like C-terminal" evidence="5">
    <location>
        <begin position="396"/>
        <end position="486"/>
    </location>
</feature>
<dbReference type="InterPro" id="IPR029058">
    <property type="entry name" value="AB_hydrolase_fold"/>
</dbReference>
<accession>A0ABP4V8X4</accession>
<dbReference type="InterPro" id="IPR051601">
    <property type="entry name" value="Serine_prot/Carboxylest_S33"/>
</dbReference>
<proteinExistence type="inferred from homology"/>
<sequence length="486" mass="52473">MKLLLALALLGAPTSTTAVAEATPIEWHQCALNENDAEGKALDEAGAQCGELKVPLDYSRPNGPKITLALSRIKATGDRIGALVINNGGPGGPSLSAPIERPDVIETLGKRYDLIGLDPRSVGRSTPIDCKLPFAAWPWAGGSTRASYAKSVAIQADVAHRCEQQVGSMLQYVNTRNTARDMDQVRVALGEQKISYLGYSYGSYLGAVYLQLFPGRTDRVVLDGPVNPQTFGPRLLQQAGPVNEDNLRAWATWTAARNSTYGLGATQREVLASIDRVYRHVRTAELEIGGHKIGEGLVPMLLFVSINDDRETPRADAAVLVQTLVKAIDGPVEPRADLGELLDLILSPAMSQTISAQTAIVCGDRAAPRDPAVYWRDIQAHRAREPHYAPITRSISPCAFWPVQPQEAPTRVANSEHALIVAAEHDPRTLYGNAAALRKSISNSRVLTVQNARKHGVFGEYGNACADQKVMSYLFSGKLPVADETC</sequence>
<feature type="signal peptide" evidence="4">
    <location>
        <begin position="1"/>
        <end position="20"/>
    </location>
</feature>
<comment type="similarity">
    <text evidence="1">Belongs to the peptidase S33 family.</text>
</comment>